<dbReference type="Proteomes" id="UP000606974">
    <property type="component" value="Unassembled WGS sequence"/>
</dbReference>
<evidence type="ECO:0000313" key="1">
    <source>
        <dbReference type="EMBL" id="KAF7513768.1"/>
    </source>
</evidence>
<dbReference type="EMBL" id="JAACFV010000004">
    <property type="protein sequence ID" value="KAF7513768.1"/>
    <property type="molecule type" value="Genomic_DNA"/>
</dbReference>
<proteinExistence type="predicted"/>
<organism evidence="1 2">
    <name type="scientific">Endocarpon pusillum</name>
    <dbReference type="NCBI Taxonomy" id="364733"/>
    <lineage>
        <taxon>Eukaryota</taxon>
        <taxon>Fungi</taxon>
        <taxon>Dikarya</taxon>
        <taxon>Ascomycota</taxon>
        <taxon>Pezizomycotina</taxon>
        <taxon>Eurotiomycetes</taxon>
        <taxon>Chaetothyriomycetidae</taxon>
        <taxon>Verrucariales</taxon>
        <taxon>Verrucariaceae</taxon>
        <taxon>Endocarpon</taxon>
    </lineage>
</organism>
<protein>
    <submittedName>
        <fullName evidence="1">Uncharacterized protein</fullName>
    </submittedName>
</protein>
<reference evidence="1" key="1">
    <citation type="submission" date="2020-02" db="EMBL/GenBank/DDBJ databases">
        <authorList>
            <person name="Palmer J.M."/>
        </authorList>
    </citation>
    <scope>NUCLEOTIDE SEQUENCE</scope>
    <source>
        <strain evidence="1">EPUS1.4</strain>
        <tissue evidence="1">Thallus</tissue>
    </source>
</reference>
<evidence type="ECO:0000313" key="2">
    <source>
        <dbReference type="Proteomes" id="UP000606974"/>
    </source>
</evidence>
<comment type="caution">
    <text evidence="1">The sequence shown here is derived from an EMBL/GenBank/DDBJ whole genome shotgun (WGS) entry which is preliminary data.</text>
</comment>
<dbReference type="AlphaFoldDB" id="A0A8H7AR92"/>
<accession>A0A8H7AR92</accession>
<gene>
    <name evidence="1" type="ORF">GJ744_007819</name>
</gene>
<sequence length="55" mass="6030">MRRTSGNQVCLPQVRYEPYDTFVATGVLGYTTEPAVSIAAVRYSSTVSEIEKPCS</sequence>
<name>A0A8H7AR92_9EURO</name>
<keyword evidence="2" id="KW-1185">Reference proteome</keyword>